<dbReference type="InterPro" id="IPR000682">
    <property type="entry name" value="PCMT"/>
</dbReference>
<evidence type="ECO:0000256" key="7">
    <source>
        <dbReference type="HAMAP-Rule" id="MF_00090"/>
    </source>
</evidence>
<comment type="subcellular location">
    <subcellularLocation>
        <location evidence="1 7">Cytoplasm</location>
    </subcellularLocation>
</comment>
<dbReference type="FunFam" id="3.40.50.150:FF:000010">
    <property type="entry name" value="Protein-L-isoaspartate O-methyltransferase"/>
    <property type="match status" value="1"/>
</dbReference>
<dbReference type="SUPFAM" id="SSF53335">
    <property type="entry name" value="S-adenosyl-L-methionine-dependent methyltransferases"/>
    <property type="match status" value="1"/>
</dbReference>
<dbReference type="GO" id="GO:0005737">
    <property type="term" value="C:cytoplasm"/>
    <property type="evidence" value="ECO:0007669"/>
    <property type="project" value="UniProtKB-SubCell"/>
</dbReference>
<evidence type="ECO:0000256" key="5">
    <source>
        <dbReference type="ARBA" id="ARBA00022679"/>
    </source>
</evidence>
<organism evidence="8">
    <name type="scientific">Fervidobacterium thailandense</name>
    <dbReference type="NCBI Taxonomy" id="1008305"/>
    <lineage>
        <taxon>Bacteria</taxon>
        <taxon>Thermotogati</taxon>
        <taxon>Thermotogota</taxon>
        <taxon>Thermotogae</taxon>
        <taxon>Thermotogales</taxon>
        <taxon>Fervidobacteriaceae</taxon>
        <taxon>Fervidobacterium</taxon>
    </lineage>
</organism>
<dbReference type="CDD" id="cd02440">
    <property type="entry name" value="AdoMet_MTases"/>
    <property type="match status" value="1"/>
</dbReference>
<keyword evidence="3 7" id="KW-0963">Cytoplasm</keyword>
<dbReference type="Gene3D" id="3.40.50.150">
    <property type="entry name" value="Vaccinia Virus protein VP39"/>
    <property type="match status" value="1"/>
</dbReference>
<dbReference type="NCBIfam" id="NF001453">
    <property type="entry name" value="PRK00312.1"/>
    <property type="match status" value="1"/>
</dbReference>
<dbReference type="NCBIfam" id="TIGR00080">
    <property type="entry name" value="pimt"/>
    <property type="match status" value="1"/>
</dbReference>
<dbReference type="GO" id="GO:0032259">
    <property type="term" value="P:methylation"/>
    <property type="evidence" value="ECO:0007669"/>
    <property type="project" value="UniProtKB-KW"/>
</dbReference>
<dbReference type="GO" id="GO:0030091">
    <property type="term" value="P:protein repair"/>
    <property type="evidence" value="ECO:0007669"/>
    <property type="project" value="UniProtKB-UniRule"/>
</dbReference>
<comment type="similarity">
    <text evidence="2 7">Belongs to the methyltransferase superfamily. L-isoaspartyl/D-aspartyl protein methyltransferase family.</text>
</comment>
<sequence>MYEHLKYYGVSERVINAMNMVDRKLFVPEEFAESAYLDIPLPIGHGQTISAPHMVGIMCQELELLEGQKVLEIGTGSGYNAAVLSVLVGPLGKVYTVEIVPELAQKAAERFKLLGIENVYVFLRDGKEGLPEFAPYDRIVATCYAKKIPPPLIDQLSEGGILLIPVGNEYAQTLKKIVKVSTNIEEFSVTSVKFVPMV</sequence>
<dbReference type="PANTHER" id="PTHR11579:SF0">
    <property type="entry name" value="PROTEIN-L-ISOASPARTATE(D-ASPARTATE) O-METHYLTRANSFERASE"/>
    <property type="match status" value="1"/>
</dbReference>
<accession>A0A7C4CH51</accession>
<name>A0A7C4CH51_9BACT</name>
<evidence type="ECO:0000256" key="1">
    <source>
        <dbReference type="ARBA" id="ARBA00004496"/>
    </source>
</evidence>
<evidence type="ECO:0000256" key="3">
    <source>
        <dbReference type="ARBA" id="ARBA00022490"/>
    </source>
</evidence>
<evidence type="ECO:0000256" key="4">
    <source>
        <dbReference type="ARBA" id="ARBA00022603"/>
    </source>
</evidence>
<dbReference type="InterPro" id="IPR029063">
    <property type="entry name" value="SAM-dependent_MTases_sf"/>
</dbReference>
<dbReference type="HAMAP" id="MF_00090">
    <property type="entry name" value="PIMT"/>
    <property type="match status" value="1"/>
</dbReference>
<dbReference type="AlphaFoldDB" id="A0A7C4CH51"/>
<protein>
    <recommendedName>
        <fullName evidence="7">Protein-L-isoaspartate O-methyltransferase</fullName>
        <ecNumber evidence="7">2.1.1.77</ecNumber>
    </recommendedName>
    <alternativeName>
        <fullName evidence="7">L-isoaspartyl protein carboxyl methyltransferase</fullName>
    </alternativeName>
    <alternativeName>
        <fullName evidence="7">Protein L-isoaspartyl methyltransferase</fullName>
    </alternativeName>
    <alternativeName>
        <fullName evidence="7">Protein-beta-aspartate methyltransferase</fullName>
        <shortName evidence="7">PIMT</shortName>
    </alternativeName>
</protein>
<dbReference type="Pfam" id="PF01135">
    <property type="entry name" value="PCMT"/>
    <property type="match status" value="1"/>
</dbReference>
<comment type="caution">
    <text evidence="8">The sequence shown here is derived from an EMBL/GenBank/DDBJ whole genome shotgun (WGS) entry which is preliminary data.</text>
</comment>
<feature type="active site" evidence="7">
    <location>
        <position position="50"/>
    </location>
</feature>
<evidence type="ECO:0000256" key="2">
    <source>
        <dbReference type="ARBA" id="ARBA00005369"/>
    </source>
</evidence>
<evidence type="ECO:0000313" key="8">
    <source>
        <dbReference type="EMBL" id="HGU41088.1"/>
    </source>
</evidence>
<evidence type="ECO:0000256" key="6">
    <source>
        <dbReference type="ARBA" id="ARBA00022691"/>
    </source>
</evidence>
<keyword evidence="5 7" id="KW-0808">Transferase</keyword>
<comment type="function">
    <text evidence="7">Catalyzes the methyl esterification of L-isoaspartyl residues in peptides and proteins that result from spontaneous decomposition of normal L-aspartyl and L-asparaginyl residues. It plays a role in the repair and/or degradation of damaged proteins.</text>
</comment>
<dbReference type="EMBL" id="DSZY01000035">
    <property type="protein sequence ID" value="HGU41088.1"/>
    <property type="molecule type" value="Genomic_DNA"/>
</dbReference>
<reference evidence="8" key="1">
    <citation type="journal article" date="2020" name="mSystems">
        <title>Genome- and Community-Level Interaction Insights into Carbon Utilization and Element Cycling Functions of Hydrothermarchaeota in Hydrothermal Sediment.</title>
        <authorList>
            <person name="Zhou Z."/>
            <person name="Liu Y."/>
            <person name="Xu W."/>
            <person name="Pan J."/>
            <person name="Luo Z.H."/>
            <person name="Li M."/>
        </authorList>
    </citation>
    <scope>NUCLEOTIDE SEQUENCE [LARGE SCALE GENOMIC DNA]</scope>
    <source>
        <strain evidence="8">SpSt-609</strain>
    </source>
</reference>
<comment type="catalytic activity">
    <reaction evidence="7">
        <text>[protein]-L-isoaspartate + S-adenosyl-L-methionine = [protein]-L-isoaspartate alpha-methyl ester + S-adenosyl-L-homocysteine</text>
        <dbReference type="Rhea" id="RHEA:12705"/>
        <dbReference type="Rhea" id="RHEA-COMP:12143"/>
        <dbReference type="Rhea" id="RHEA-COMP:12144"/>
        <dbReference type="ChEBI" id="CHEBI:57856"/>
        <dbReference type="ChEBI" id="CHEBI:59789"/>
        <dbReference type="ChEBI" id="CHEBI:90596"/>
        <dbReference type="ChEBI" id="CHEBI:90598"/>
        <dbReference type="EC" id="2.1.1.77"/>
    </reaction>
</comment>
<gene>
    <name evidence="7" type="primary">pcm</name>
    <name evidence="8" type="ORF">ENT77_07820</name>
</gene>
<keyword evidence="6 7" id="KW-0949">S-adenosyl-L-methionine</keyword>
<proteinExistence type="inferred from homology"/>
<keyword evidence="4 7" id="KW-0489">Methyltransferase</keyword>
<dbReference type="GO" id="GO:0004719">
    <property type="term" value="F:protein-L-isoaspartate (D-aspartate) O-methyltransferase activity"/>
    <property type="evidence" value="ECO:0007669"/>
    <property type="project" value="UniProtKB-UniRule"/>
</dbReference>
<dbReference type="EC" id="2.1.1.77" evidence="7"/>
<dbReference type="PANTHER" id="PTHR11579">
    <property type="entry name" value="PROTEIN-L-ISOASPARTATE O-METHYLTRANSFERASE"/>
    <property type="match status" value="1"/>
</dbReference>